<keyword evidence="3" id="KW-1185">Reference proteome</keyword>
<comment type="caution">
    <text evidence="2">The sequence shown here is derived from an EMBL/GenBank/DDBJ whole genome shotgun (WGS) entry which is preliminary data.</text>
</comment>
<sequence length="58" mass="6485">MHEELPEVREMESSREEPTTSGLPISVGMMYPPFGGKSMVLGSLKVVKRSILTFKMDL</sequence>
<feature type="region of interest" description="Disordered" evidence="1">
    <location>
        <begin position="1"/>
        <end position="26"/>
    </location>
</feature>
<dbReference type="Proteomes" id="UP000241769">
    <property type="component" value="Unassembled WGS sequence"/>
</dbReference>
<evidence type="ECO:0000313" key="2">
    <source>
        <dbReference type="EMBL" id="PRP82515.1"/>
    </source>
</evidence>
<evidence type="ECO:0000256" key="1">
    <source>
        <dbReference type="SAM" id="MobiDB-lite"/>
    </source>
</evidence>
<evidence type="ECO:0000313" key="3">
    <source>
        <dbReference type="Proteomes" id="UP000241769"/>
    </source>
</evidence>
<feature type="compositionally biased region" description="Basic and acidic residues" evidence="1">
    <location>
        <begin position="1"/>
        <end position="18"/>
    </location>
</feature>
<reference evidence="2 3" key="1">
    <citation type="journal article" date="2018" name="Genome Biol. Evol.">
        <title>Multiple Roots of Fruiting Body Formation in Amoebozoa.</title>
        <authorList>
            <person name="Hillmann F."/>
            <person name="Forbes G."/>
            <person name="Novohradska S."/>
            <person name="Ferling I."/>
            <person name="Riege K."/>
            <person name="Groth M."/>
            <person name="Westermann M."/>
            <person name="Marz M."/>
            <person name="Spaller T."/>
            <person name="Winckler T."/>
            <person name="Schaap P."/>
            <person name="Glockner G."/>
        </authorList>
    </citation>
    <scope>NUCLEOTIDE SEQUENCE [LARGE SCALE GENOMIC DNA]</scope>
    <source>
        <strain evidence="2 3">Jena</strain>
    </source>
</reference>
<protein>
    <submittedName>
        <fullName evidence="2">Uncharacterized protein</fullName>
    </submittedName>
</protein>
<gene>
    <name evidence="2" type="ORF">PROFUN_10085</name>
</gene>
<proteinExistence type="predicted"/>
<dbReference type="EMBL" id="MDYQ01000101">
    <property type="protein sequence ID" value="PRP82515.1"/>
    <property type="molecule type" value="Genomic_DNA"/>
</dbReference>
<dbReference type="InParanoid" id="A0A2P6NF13"/>
<dbReference type="AlphaFoldDB" id="A0A2P6NF13"/>
<organism evidence="2 3">
    <name type="scientific">Planoprotostelium fungivorum</name>
    <dbReference type="NCBI Taxonomy" id="1890364"/>
    <lineage>
        <taxon>Eukaryota</taxon>
        <taxon>Amoebozoa</taxon>
        <taxon>Evosea</taxon>
        <taxon>Variosea</taxon>
        <taxon>Cavosteliida</taxon>
        <taxon>Cavosteliaceae</taxon>
        <taxon>Planoprotostelium</taxon>
    </lineage>
</organism>
<accession>A0A2P6NF13</accession>
<name>A0A2P6NF13_9EUKA</name>